<reference evidence="2" key="2">
    <citation type="journal article" date="2021" name="PeerJ">
        <title>Extensive microbial diversity within the chicken gut microbiome revealed by metagenomics and culture.</title>
        <authorList>
            <person name="Gilroy R."/>
            <person name="Ravi A."/>
            <person name="Getino M."/>
            <person name="Pursley I."/>
            <person name="Horton D.L."/>
            <person name="Alikhan N.F."/>
            <person name="Baker D."/>
            <person name="Gharbi K."/>
            <person name="Hall N."/>
            <person name="Watson M."/>
            <person name="Adriaenssens E.M."/>
            <person name="Foster-Nyarko E."/>
            <person name="Jarju S."/>
            <person name="Secka A."/>
            <person name="Antonio M."/>
            <person name="Oren A."/>
            <person name="Chaudhuri R.R."/>
            <person name="La Ragione R."/>
            <person name="Hildebrand F."/>
            <person name="Pallen M.J."/>
        </authorList>
    </citation>
    <scope>NUCLEOTIDE SEQUENCE</scope>
    <source>
        <strain evidence="2">ChiW3-316</strain>
    </source>
</reference>
<proteinExistence type="predicted"/>
<feature type="compositionally biased region" description="Polar residues" evidence="1">
    <location>
        <begin position="1"/>
        <end position="15"/>
    </location>
</feature>
<organism evidence="2 3">
    <name type="scientific">Candidatus Scatocola faecipullorum</name>
    <dbReference type="NCBI Taxonomy" id="2840917"/>
    <lineage>
        <taxon>Bacteria</taxon>
        <taxon>Pseudomonadati</taxon>
        <taxon>Pseudomonadota</taxon>
        <taxon>Alphaproteobacteria</taxon>
        <taxon>Rhodospirillales</taxon>
        <taxon>Rhodospirillaceae</taxon>
        <taxon>Rhodospirillaceae incertae sedis</taxon>
        <taxon>Candidatus Scatocola</taxon>
    </lineage>
</organism>
<evidence type="ECO:0000313" key="3">
    <source>
        <dbReference type="Proteomes" id="UP000824107"/>
    </source>
</evidence>
<sequence>MKDNQSGNLLEQETAQPIPAQPREGRPANLPAKFWDEANGRIKIEELIEDYNYMASRDENLIETNKRNMPASYDQYRINIPNELLDHDEELFKQFYEHGFTNDQAQFVYDLANERVIPVLDQLTVSFEAQKQLAKLSSYFGGQERFDEVSRQISGWAKQNLRPEVYDALASTAEGVIALYKMMSSNEPMLGKEPGFEGELSEQSLRKMMEDPRYWRDKDTAYINKITKGFEKLYPGK</sequence>
<name>A0A9D1M4Y1_9PROT</name>
<dbReference type="InterPro" id="IPR008768">
    <property type="entry name" value="Gp9-like"/>
</dbReference>
<evidence type="ECO:0000256" key="1">
    <source>
        <dbReference type="SAM" id="MobiDB-lite"/>
    </source>
</evidence>
<dbReference type="Pfam" id="PF05396">
    <property type="entry name" value="Phage_T7_Capsid"/>
    <property type="match status" value="1"/>
</dbReference>
<feature type="region of interest" description="Disordered" evidence="1">
    <location>
        <begin position="1"/>
        <end position="31"/>
    </location>
</feature>
<dbReference type="AlphaFoldDB" id="A0A9D1M4Y1"/>
<reference evidence="2" key="1">
    <citation type="submission" date="2020-10" db="EMBL/GenBank/DDBJ databases">
        <authorList>
            <person name="Gilroy R."/>
        </authorList>
    </citation>
    <scope>NUCLEOTIDE SEQUENCE</scope>
    <source>
        <strain evidence="2">ChiW3-316</strain>
    </source>
</reference>
<protein>
    <submittedName>
        <fullName evidence="2">Uncharacterized protein</fullName>
    </submittedName>
</protein>
<comment type="caution">
    <text evidence="2">The sequence shown here is derived from an EMBL/GenBank/DDBJ whole genome shotgun (WGS) entry which is preliminary data.</text>
</comment>
<accession>A0A9D1M4Y1</accession>
<dbReference type="Proteomes" id="UP000824107">
    <property type="component" value="Unassembled WGS sequence"/>
</dbReference>
<dbReference type="EMBL" id="DVNC01000039">
    <property type="protein sequence ID" value="HIU53673.1"/>
    <property type="molecule type" value="Genomic_DNA"/>
</dbReference>
<evidence type="ECO:0000313" key="2">
    <source>
        <dbReference type="EMBL" id="HIU53673.1"/>
    </source>
</evidence>
<gene>
    <name evidence="2" type="ORF">IAD20_06290</name>
</gene>